<dbReference type="EMBL" id="CALNXK010000021">
    <property type="protein sequence ID" value="CAH3108969.1"/>
    <property type="molecule type" value="Genomic_DNA"/>
</dbReference>
<keyword evidence="2" id="KW-1185">Reference proteome</keyword>
<reference evidence="1 2" key="1">
    <citation type="submission" date="2022-05" db="EMBL/GenBank/DDBJ databases">
        <authorList>
            <consortium name="Genoscope - CEA"/>
            <person name="William W."/>
        </authorList>
    </citation>
    <scope>NUCLEOTIDE SEQUENCE [LARGE SCALE GENOMIC DNA]</scope>
</reference>
<organism evidence="1 2">
    <name type="scientific">Porites lobata</name>
    <dbReference type="NCBI Taxonomy" id="104759"/>
    <lineage>
        <taxon>Eukaryota</taxon>
        <taxon>Metazoa</taxon>
        <taxon>Cnidaria</taxon>
        <taxon>Anthozoa</taxon>
        <taxon>Hexacorallia</taxon>
        <taxon>Scleractinia</taxon>
        <taxon>Fungiina</taxon>
        <taxon>Poritidae</taxon>
        <taxon>Porites</taxon>
    </lineage>
</organism>
<evidence type="ECO:0000313" key="1">
    <source>
        <dbReference type="EMBL" id="CAH3108969.1"/>
    </source>
</evidence>
<proteinExistence type="predicted"/>
<gene>
    <name evidence="1" type="ORF">PLOB_00017933</name>
</gene>
<comment type="caution">
    <text evidence="1">The sequence shown here is derived from an EMBL/GenBank/DDBJ whole genome shotgun (WGS) entry which is preliminary data.</text>
</comment>
<evidence type="ECO:0000313" key="2">
    <source>
        <dbReference type="Proteomes" id="UP001159405"/>
    </source>
</evidence>
<sequence length="211" mass="24083">MDRPFMPKYHTLSEVLLQLVVTWMISPSILFNKLSDVKMKQTEMSHSSSEAESVLSGVTTRNKPCGPPTCFECAEVGQTCRYCTSKKSKGQKARLAEGYGPRTRYGRLLLDGDERKYEKWEIKFLRYMQLQKLKDTITVAEDTEIDAAKNEEVFMELIQFLDDKSLALIMRDAQDDGSKALKILKSPLCWYRQAKSDFVVHGTDFVSEVGT</sequence>
<dbReference type="Proteomes" id="UP001159405">
    <property type="component" value="Unassembled WGS sequence"/>
</dbReference>
<protein>
    <submittedName>
        <fullName evidence="1">Uncharacterized protein</fullName>
    </submittedName>
</protein>
<accession>A0ABN8NGY8</accession>
<name>A0ABN8NGY8_9CNID</name>